<gene>
    <name evidence="1" type="ORF">EDS130_LOCUS18453</name>
</gene>
<organism evidence="1 2">
    <name type="scientific">Adineta ricciae</name>
    <name type="common">Rotifer</name>
    <dbReference type="NCBI Taxonomy" id="249248"/>
    <lineage>
        <taxon>Eukaryota</taxon>
        <taxon>Metazoa</taxon>
        <taxon>Spiralia</taxon>
        <taxon>Gnathifera</taxon>
        <taxon>Rotifera</taxon>
        <taxon>Eurotatoria</taxon>
        <taxon>Bdelloidea</taxon>
        <taxon>Adinetida</taxon>
        <taxon>Adinetidae</taxon>
        <taxon>Adineta</taxon>
    </lineage>
</organism>
<sequence>MVIYQKKTTLVSDYNVFNKPTTIRNLLYKCTFPETQYLLKNVHSLTSMAFILHLFKQGSSFIHLNIYFHFK</sequence>
<dbReference type="AlphaFoldDB" id="A0A814LV18"/>
<evidence type="ECO:0000313" key="2">
    <source>
        <dbReference type="Proteomes" id="UP000663852"/>
    </source>
</evidence>
<comment type="caution">
    <text evidence="1">The sequence shown here is derived from an EMBL/GenBank/DDBJ whole genome shotgun (WGS) entry which is preliminary data.</text>
</comment>
<name>A0A814LV18_ADIRI</name>
<accession>A0A814LV18</accession>
<dbReference type="Proteomes" id="UP000663852">
    <property type="component" value="Unassembled WGS sequence"/>
</dbReference>
<reference evidence="1" key="1">
    <citation type="submission" date="2021-02" db="EMBL/GenBank/DDBJ databases">
        <authorList>
            <person name="Nowell W R."/>
        </authorList>
    </citation>
    <scope>NUCLEOTIDE SEQUENCE</scope>
</reference>
<proteinExistence type="predicted"/>
<dbReference type="EMBL" id="CAJNOJ010000086">
    <property type="protein sequence ID" value="CAF1071261.1"/>
    <property type="molecule type" value="Genomic_DNA"/>
</dbReference>
<protein>
    <submittedName>
        <fullName evidence="1">Uncharacterized protein</fullName>
    </submittedName>
</protein>
<evidence type="ECO:0000313" key="1">
    <source>
        <dbReference type="EMBL" id="CAF1071261.1"/>
    </source>
</evidence>